<evidence type="ECO:0000313" key="2">
    <source>
        <dbReference type="EMBL" id="AAX92461.1"/>
    </source>
</evidence>
<protein>
    <submittedName>
        <fullName evidence="2">ORF205</fullName>
    </submittedName>
</protein>
<reference evidence="2 3" key="1">
    <citation type="journal article" date="2005" name="Proc. Natl. Acad. Sci. U.S.A.">
        <title>The complete genomes and proteomes of 27 Staphylococcus aureus bacteriophages.</title>
        <authorList>
            <person name="Kwan T."/>
            <person name="Liu J."/>
            <person name="Dubow M."/>
            <person name="Gros P."/>
            <person name="Pelletier J."/>
        </authorList>
    </citation>
    <scope>NUCLEOTIDE SEQUENCE [LARGE SCALE GENOMIC DNA]</scope>
</reference>
<sequence>MLNFDLNILTSILVLIIGTCLLTLVITECLGYTKEFKLLHYAIYGIVIIGTYFLTEMFKKISSIIKEDVILSVQNTEKYTGFNDPTFIFIITTIGAIIGLGIYYTHKYIKEINLNKKR</sequence>
<keyword evidence="1" id="KW-1133">Transmembrane helix</keyword>
<keyword evidence="1" id="KW-0812">Transmembrane</keyword>
<dbReference type="EMBL" id="AY954970">
    <property type="protein sequence ID" value="AAX92461.1"/>
    <property type="molecule type" value="Genomic_DNA"/>
</dbReference>
<keyword evidence="1" id="KW-0472">Membrane</keyword>
<evidence type="ECO:0000313" key="3">
    <source>
        <dbReference type="Proteomes" id="UP000001466"/>
    </source>
</evidence>
<organismHost>
    <name type="scientific">Twortvirus twort</name>
    <dbReference type="NCBI Taxonomy" id="55510"/>
</organismHost>
<name>Q4Z9G5_BPTWO</name>
<dbReference type="KEGG" id="vg:5130435"/>
<organism evidence="2 3">
    <name type="scientific">Staphylococcus phage Twort (strain DSM 17442 / HER 48)</name>
    <name type="common">Bacteriophage Twort</name>
    <dbReference type="NCBI Taxonomy" id="2908167"/>
    <lineage>
        <taxon>Viruses</taxon>
        <taxon>Duplodnaviria</taxon>
        <taxon>Heunggongvirae</taxon>
        <taxon>Uroviricota</taxon>
        <taxon>Caudoviricetes</taxon>
        <taxon>Herelleviridae</taxon>
        <taxon>Twortvirinae</taxon>
        <taxon>Twortvirus</taxon>
        <taxon>Twortvirus twort</taxon>
    </lineage>
</organism>
<dbReference type="RefSeq" id="YP_238540.1">
    <property type="nucleotide sequence ID" value="NC_007021.1"/>
</dbReference>
<evidence type="ECO:0000256" key="1">
    <source>
        <dbReference type="SAM" id="Phobius"/>
    </source>
</evidence>
<dbReference type="Proteomes" id="UP000001466">
    <property type="component" value="Segment"/>
</dbReference>
<feature type="transmembrane region" description="Helical" evidence="1">
    <location>
        <begin position="87"/>
        <end position="106"/>
    </location>
</feature>
<accession>Q4Z9G5</accession>
<feature type="transmembrane region" description="Helical" evidence="1">
    <location>
        <begin position="6"/>
        <end position="26"/>
    </location>
</feature>
<proteinExistence type="predicted"/>
<dbReference type="GeneID" id="5130435"/>
<keyword evidence="3" id="KW-1185">Reference proteome</keyword>
<feature type="transmembrane region" description="Helical" evidence="1">
    <location>
        <begin position="38"/>
        <end position="55"/>
    </location>
</feature>